<dbReference type="NCBIfam" id="TIGR02432">
    <property type="entry name" value="lysidine_TilS_N"/>
    <property type="match status" value="1"/>
</dbReference>
<dbReference type="GO" id="GO:0005524">
    <property type="term" value="F:ATP binding"/>
    <property type="evidence" value="ECO:0007669"/>
    <property type="project" value="UniProtKB-UniRule"/>
</dbReference>
<keyword evidence="3 6" id="KW-0547">Nucleotide-binding</keyword>
<name>A0A7M1QWW7_9ACTO</name>
<reference evidence="8 9" key="1">
    <citation type="submission" date="2020-10" db="EMBL/GenBank/DDBJ databases">
        <title>Trueperella pecoris sp. nov. isolated from bovine and porcine specimens.</title>
        <authorList>
            <person name="Schoenecker L."/>
            <person name="Schnydrig P."/>
            <person name="Brodard I."/>
            <person name="Thomann A."/>
            <person name="Hemphill A."/>
            <person name="Rodriguez-Campos S."/>
            <person name="Perreten V."/>
            <person name="Jores J."/>
            <person name="Kittl S."/>
        </authorList>
    </citation>
    <scope>NUCLEOTIDE SEQUENCE [LARGE SCALE GENOMIC DNA]</scope>
    <source>
        <strain evidence="8 9">15A0121</strain>
    </source>
</reference>
<dbReference type="Gene3D" id="1.20.59.20">
    <property type="match status" value="1"/>
</dbReference>
<keyword evidence="4 6" id="KW-0067">ATP-binding</keyword>
<feature type="binding site" evidence="6">
    <location>
        <begin position="33"/>
        <end position="38"/>
    </location>
    <ligand>
        <name>ATP</name>
        <dbReference type="ChEBI" id="CHEBI:30616"/>
    </ligand>
</feature>
<dbReference type="RefSeq" id="WP_197551430.1">
    <property type="nucleotide sequence ID" value="NZ_CP063213.1"/>
</dbReference>
<keyword evidence="9" id="KW-1185">Reference proteome</keyword>
<dbReference type="GO" id="GO:0006400">
    <property type="term" value="P:tRNA modification"/>
    <property type="evidence" value="ECO:0007669"/>
    <property type="project" value="UniProtKB-UniRule"/>
</dbReference>
<dbReference type="PANTHER" id="PTHR43033:SF1">
    <property type="entry name" value="TRNA(ILE)-LYSIDINE SYNTHASE-RELATED"/>
    <property type="match status" value="1"/>
</dbReference>
<dbReference type="AlphaFoldDB" id="A0A7M1QWW7"/>
<dbReference type="HAMAP" id="MF_01161">
    <property type="entry name" value="tRNA_Ile_lys_synt"/>
    <property type="match status" value="1"/>
</dbReference>
<dbReference type="GO" id="GO:0032267">
    <property type="term" value="F:tRNA(Ile)-lysidine synthase activity"/>
    <property type="evidence" value="ECO:0007669"/>
    <property type="project" value="UniProtKB-EC"/>
</dbReference>
<keyword evidence="6" id="KW-0963">Cytoplasm</keyword>
<dbReference type="PANTHER" id="PTHR43033">
    <property type="entry name" value="TRNA(ILE)-LYSIDINE SYNTHASE-RELATED"/>
    <property type="match status" value="1"/>
</dbReference>
<evidence type="ECO:0000256" key="5">
    <source>
        <dbReference type="ARBA" id="ARBA00048539"/>
    </source>
</evidence>
<evidence type="ECO:0000313" key="9">
    <source>
        <dbReference type="Proteomes" id="UP000595053"/>
    </source>
</evidence>
<keyword evidence="2 6" id="KW-0819">tRNA processing</keyword>
<comment type="subcellular location">
    <subcellularLocation>
        <location evidence="6">Cytoplasm</location>
    </subcellularLocation>
</comment>
<keyword evidence="1 6" id="KW-0436">Ligase</keyword>
<dbReference type="InterPro" id="IPR012094">
    <property type="entry name" value="tRNA_Ile_lys_synt"/>
</dbReference>
<dbReference type="GO" id="GO:0005737">
    <property type="term" value="C:cytoplasm"/>
    <property type="evidence" value="ECO:0007669"/>
    <property type="project" value="UniProtKB-SubCell"/>
</dbReference>
<comment type="similarity">
    <text evidence="6">Belongs to the tRNA(Ile)-lysidine synthase family.</text>
</comment>
<feature type="domain" description="tRNA(Ile)-lysidine/2-thiocytidine synthase N-terminal" evidence="7">
    <location>
        <begin position="28"/>
        <end position="203"/>
    </location>
</feature>
<evidence type="ECO:0000256" key="1">
    <source>
        <dbReference type="ARBA" id="ARBA00022598"/>
    </source>
</evidence>
<evidence type="ECO:0000313" key="8">
    <source>
        <dbReference type="EMBL" id="QOR46004.1"/>
    </source>
</evidence>
<dbReference type="InterPro" id="IPR012795">
    <property type="entry name" value="tRNA_Ile_lys_synt_N"/>
</dbReference>
<evidence type="ECO:0000256" key="6">
    <source>
        <dbReference type="HAMAP-Rule" id="MF_01161"/>
    </source>
</evidence>
<dbReference type="Pfam" id="PF01171">
    <property type="entry name" value="ATP_bind_3"/>
    <property type="match status" value="1"/>
</dbReference>
<comment type="catalytic activity">
    <reaction evidence="5 6">
        <text>cytidine(34) in tRNA(Ile2) + L-lysine + ATP = lysidine(34) in tRNA(Ile2) + AMP + diphosphate + H(+)</text>
        <dbReference type="Rhea" id="RHEA:43744"/>
        <dbReference type="Rhea" id="RHEA-COMP:10625"/>
        <dbReference type="Rhea" id="RHEA-COMP:10670"/>
        <dbReference type="ChEBI" id="CHEBI:15378"/>
        <dbReference type="ChEBI" id="CHEBI:30616"/>
        <dbReference type="ChEBI" id="CHEBI:32551"/>
        <dbReference type="ChEBI" id="CHEBI:33019"/>
        <dbReference type="ChEBI" id="CHEBI:82748"/>
        <dbReference type="ChEBI" id="CHEBI:83665"/>
        <dbReference type="ChEBI" id="CHEBI:456215"/>
        <dbReference type="EC" id="6.3.4.19"/>
    </reaction>
</comment>
<proteinExistence type="inferred from homology"/>
<sequence length="350" mass="37114">MSFPHPAVTAARHAMIEALAGVPDGAAVLLAVSGGSDSMALTKVAMWAARGRIEVLSTTIDHGLRPESAAEALAVDRYLQRVVDASIVTQVQATVGDAGPEGNARAARYARIADIARAGGRMKGTGPLTVLLGHTADDQAETVLLGLGRGSGARSVAGMRAVGRLPGHDDVPMARPYLHMRRADLRTVCRELDLPWVNDPTNEIDGPWRAADGSPLRRSAIRHRVLPELDSALGGGVIEALGRTALMARDDDDALSAIAHEIGRELVRVSGNGVVIPAKELAAKPRALRTRILREALAKVARAGDVVYWHINALDRLACGVDNKRDIDVPGAFARRADDLIFIAPRAEKS</sequence>
<protein>
    <recommendedName>
        <fullName evidence="6">tRNA(Ile)-lysidine synthase</fullName>
        <ecNumber evidence="6">6.3.4.19</ecNumber>
    </recommendedName>
    <alternativeName>
        <fullName evidence="6">tRNA(Ile)-2-lysyl-cytidine synthase</fullName>
    </alternativeName>
    <alternativeName>
        <fullName evidence="6">tRNA(Ile)-lysidine synthetase</fullName>
    </alternativeName>
</protein>
<dbReference type="InterPro" id="IPR011063">
    <property type="entry name" value="TilS/TtcA_N"/>
</dbReference>
<dbReference type="SUPFAM" id="SSF82829">
    <property type="entry name" value="MesJ substrate recognition domain-like"/>
    <property type="match status" value="1"/>
</dbReference>
<dbReference type="Gene3D" id="3.40.50.620">
    <property type="entry name" value="HUPs"/>
    <property type="match status" value="1"/>
</dbReference>
<evidence type="ECO:0000259" key="7">
    <source>
        <dbReference type="Pfam" id="PF01171"/>
    </source>
</evidence>
<evidence type="ECO:0000256" key="4">
    <source>
        <dbReference type="ARBA" id="ARBA00022840"/>
    </source>
</evidence>
<accession>A0A7M1QWW7</accession>
<evidence type="ECO:0000256" key="3">
    <source>
        <dbReference type="ARBA" id="ARBA00022741"/>
    </source>
</evidence>
<evidence type="ECO:0000256" key="2">
    <source>
        <dbReference type="ARBA" id="ARBA00022694"/>
    </source>
</evidence>
<dbReference type="CDD" id="cd01992">
    <property type="entry name" value="TilS_N"/>
    <property type="match status" value="1"/>
</dbReference>
<dbReference type="SUPFAM" id="SSF52402">
    <property type="entry name" value="Adenine nucleotide alpha hydrolases-like"/>
    <property type="match status" value="1"/>
</dbReference>
<dbReference type="InterPro" id="IPR014729">
    <property type="entry name" value="Rossmann-like_a/b/a_fold"/>
</dbReference>
<comment type="function">
    <text evidence="6">Ligates lysine onto the cytidine present at position 34 of the AUA codon-specific tRNA(Ile) that contains the anticodon CAU, in an ATP-dependent manner. Cytidine is converted to lysidine, thus changing the amino acid specificity of the tRNA from methionine to isoleucine.</text>
</comment>
<dbReference type="EC" id="6.3.4.19" evidence="6"/>
<dbReference type="Proteomes" id="UP000595053">
    <property type="component" value="Chromosome"/>
</dbReference>
<organism evidence="8 9">
    <name type="scientific">Trueperella pecoris</name>
    <dbReference type="NCBI Taxonomy" id="2733571"/>
    <lineage>
        <taxon>Bacteria</taxon>
        <taxon>Bacillati</taxon>
        <taxon>Actinomycetota</taxon>
        <taxon>Actinomycetes</taxon>
        <taxon>Actinomycetales</taxon>
        <taxon>Actinomycetaceae</taxon>
        <taxon>Trueperella</taxon>
    </lineage>
</organism>
<gene>
    <name evidence="6 8" type="primary">tilS</name>
    <name evidence="8" type="ORF">INS88_01920</name>
</gene>
<dbReference type="EMBL" id="CP063213">
    <property type="protein sequence ID" value="QOR46004.1"/>
    <property type="molecule type" value="Genomic_DNA"/>
</dbReference>
<comment type="domain">
    <text evidence="6">The N-terminal region contains the highly conserved SGGXDS motif, predicted to be a P-loop motif involved in ATP binding.</text>
</comment>